<dbReference type="EMBL" id="RCYR01000073">
    <property type="protein sequence ID" value="RYS75362.1"/>
    <property type="molecule type" value="Genomic_DNA"/>
</dbReference>
<evidence type="ECO:0000313" key="2">
    <source>
        <dbReference type="Proteomes" id="UP000292665"/>
    </source>
</evidence>
<dbReference type="Proteomes" id="UP000292665">
    <property type="component" value="Unassembled WGS sequence"/>
</dbReference>
<comment type="caution">
    <text evidence="1">The sequence shown here is derived from an EMBL/GenBank/DDBJ whole genome shotgun (WGS) entry which is preliminary data.</text>
</comment>
<gene>
    <name evidence="1" type="ORF">EAI93_14165</name>
</gene>
<accession>A0A4Q5C5J1</accession>
<evidence type="ECO:0000313" key="1">
    <source>
        <dbReference type="EMBL" id="RYS75362.1"/>
    </source>
</evidence>
<dbReference type="AlphaFoldDB" id="A0A4Q5C5J1"/>
<protein>
    <submittedName>
        <fullName evidence="1">Uncharacterized protein</fullName>
    </submittedName>
</protein>
<sequence>MENTLKPVPWHFTIVFDEDKAMRNGYDVDALYDYVGENVEPLGNIRIGRGSWQAKSREVQFGAQCPAVAMLVKQPWVMMNIKSLTTYEDMNEPDGEDYLAIVRRTRPELILG</sequence>
<reference evidence="1 2" key="1">
    <citation type="journal article" date="2019" name="Science, e1252229">
        <title>Invertible promoters mediate bacterial phase variation, antibiotic resistance, and host adaptation in the gut.</title>
        <authorList>
            <person name="Jiang X."/>
            <person name="Hall A.B."/>
            <person name="Arthur T.D."/>
            <person name="Plichta D.R."/>
            <person name="Covington C.T."/>
            <person name="Poyet M."/>
            <person name="Crothers J."/>
            <person name="Moses P.L."/>
            <person name="Tolonen A.C."/>
            <person name="Vlamakis H."/>
            <person name="Alm E.J."/>
            <person name="Xavier R.J."/>
        </authorList>
    </citation>
    <scope>NUCLEOTIDE SEQUENCE [LARGE SCALE GENOMIC DNA]</scope>
    <source>
        <strain evidence="2">aa_0143</strain>
    </source>
</reference>
<dbReference type="RefSeq" id="WP_129795081.1">
    <property type="nucleotide sequence ID" value="NZ_RCYR01000073.1"/>
</dbReference>
<organism evidence="1 2">
    <name type="scientific">[Ruminococcus] torques</name>
    <dbReference type="NCBI Taxonomy" id="33039"/>
    <lineage>
        <taxon>Bacteria</taxon>
        <taxon>Bacillati</taxon>
        <taxon>Bacillota</taxon>
        <taxon>Clostridia</taxon>
        <taxon>Lachnospirales</taxon>
        <taxon>Lachnospiraceae</taxon>
        <taxon>Mediterraneibacter</taxon>
    </lineage>
</organism>
<proteinExistence type="predicted"/>
<name>A0A4Q5C5J1_9FIRM</name>